<reference evidence="2 3" key="1">
    <citation type="submission" date="2015-04" db="EMBL/GenBank/DDBJ databases">
        <authorList>
            <person name="Syromyatnikov M.Y."/>
            <person name="Popov V.N."/>
        </authorList>
    </citation>
    <scope>NUCLEOTIDE SEQUENCE [LARGE SCALE GENOMIC DNA]</scope>
</reference>
<feature type="signal peptide" evidence="1">
    <location>
        <begin position="1"/>
        <end position="30"/>
    </location>
</feature>
<sequence>MSYNKDLGNSTMKILLLISLLAAIVIAVSGRECPLCKDDPGTAAPCTCSGNKIPNGCGGLPPPGVCIIAQNCCEFPKARICQQV</sequence>
<accession>A0A1J1IXQ5</accession>
<organism evidence="2 3">
    <name type="scientific">Clunio marinus</name>
    <dbReference type="NCBI Taxonomy" id="568069"/>
    <lineage>
        <taxon>Eukaryota</taxon>
        <taxon>Metazoa</taxon>
        <taxon>Ecdysozoa</taxon>
        <taxon>Arthropoda</taxon>
        <taxon>Hexapoda</taxon>
        <taxon>Insecta</taxon>
        <taxon>Pterygota</taxon>
        <taxon>Neoptera</taxon>
        <taxon>Endopterygota</taxon>
        <taxon>Diptera</taxon>
        <taxon>Nematocera</taxon>
        <taxon>Chironomoidea</taxon>
        <taxon>Chironomidae</taxon>
        <taxon>Clunio</taxon>
    </lineage>
</organism>
<evidence type="ECO:0000256" key="1">
    <source>
        <dbReference type="SAM" id="SignalP"/>
    </source>
</evidence>
<keyword evidence="3" id="KW-1185">Reference proteome</keyword>
<proteinExistence type="predicted"/>
<dbReference type="Proteomes" id="UP000183832">
    <property type="component" value="Unassembled WGS sequence"/>
</dbReference>
<protein>
    <submittedName>
        <fullName evidence="2">CLUMA_CG017578, isoform A</fullName>
    </submittedName>
</protein>
<gene>
    <name evidence="2" type="ORF">CLUMA_CG017578</name>
</gene>
<feature type="chain" id="PRO_5009619183" evidence="1">
    <location>
        <begin position="31"/>
        <end position="84"/>
    </location>
</feature>
<dbReference type="AlphaFoldDB" id="A0A1J1IXQ5"/>
<keyword evidence="1" id="KW-0732">Signal</keyword>
<evidence type="ECO:0000313" key="2">
    <source>
        <dbReference type="EMBL" id="CRL04498.1"/>
    </source>
</evidence>
<dbReference type="EMBL" id="CVRI01000063">
    <property type="protein sequence ID" value="CRL04498.1"/>
    <property type="molecule type" value="Genomic_DNA"/>
</dbReference>
<evidence type="ECO:0000313" key="3">
    <source>
        <dbReference type="Proteomes" id="UP000183832"/>
    </source>
</evidence>
<name>A0A1J1IXQ5_9DIPT</name>